<keyword evidence="3" id="KW-0862">Zinc</keyword>
<comment type="caution">
    <text evidence="5">The sequence shown here is derived from an EMBL/GenBank/DDBJ whole genome shotgun (WGS) entry which is preliminary data.</text>
</comment>
<dbReference type="SMART" id="SM00249">
    <property type="entry name" value="PHD"/>
    <property type="match status" value="1"/>
</dbReference>
<dbReference type="Gene3D" id="3.30.40.10">
    <property type="entry name" value="Zinc/RING finger domain, C3HC4 (zinc finger)"/>
    <property type="match status" value="1"/>
</dbReference>
<evidence type="ECO:0000256" key="1">
    <source>
        <dbReference type="ARBA" id="ARBA00022723"/>
    </source>
</evidence>
<reference evidence="5 6" key="1">
    <citation type="journal article" date="2018" name="PLoS Genet.">
        <title>Population sequencing reveals clonal diversity and ancestral inbreeding in the grapevine cultivar Chardonnay.</title>
        <authorList>
            <person name="Roach M.J."/>
            <person name="Johnson D.L."/>
            <person name="Bohlmann J."/>
            <person name="van Vuuren H.J."/>
            <person name="Jones S.J."/>
            <person name="Pretorius I.S."/>
            <person name="Schmidt S.A."/>
            <person name="Borneman A.R."/>
        </authorList>
    </citation>
    <scope>NUCLEOTIDE SEQUENCE [LARGE SCALE GENOMIC DNA]</scope>
    <source>
        <strain evidence="6">cv. Chardonnay</strain>
        <tissue evidence="5">Leaf</tissue>
    </source>
</reference>
<dbReference type="AlphaFoldDB" id="A0A438BUB8"/>
<dbReference type="GO" id="GO:0008168">
    <property type="term" value="F:methyltransferase activity"/>
    <property type="evidence" value="ECO:0007669"/>
    <property type="project" value="UniProtKB-KW"/>
</dbReference>
<dbReference type="InterPro" id="IPR013083">
    <property type="entry name" value="Znf_RING/FYVE/PHD"/>
</dbReference>
<evidence type="ECO:0000256" key="3">
    <source>
        <dbReference type="ARBA" id="ARBA00022833"/>
    </source>
</evidence>
<name>A0A438BUB8_VITVI</name>
<feature type="domain" description="Zinc finger PHD-type" evidence="4">
    <location>
        <begin position="121"/>
        <end position="169"/>
    </location>
</feature>
<dbReference type="InterPro" id="IPR025787">
    <property type="entry name" value="Hist-Lys_N-MeTrfase_SET2_plant"/>
</dbReference>
<gene>
    <name evidence="5" type="primary">ASHR3_0</name>
    <name evidence="5" type="ORF">CK203_090792</name>
</gene>
<keyword evidence="1" id="KW-0479">Metal-binding</keyword>
<dbReference type="Pfam" id="PF14111">
    <property type="entry name" value="DUF4283"/>
    <property type="match status" value="1"/>
</dbReference>
<keyword evidence="2" id="KW-0863">Zinc-finger</keyword>
<sequence length="447" mass="50454">MPDLGNLLNSSSLTLSRCHNLKPLSDSCDSGGPLSPNSVNWEQRLRFPLSPKDEIECEKSGVGIRVLKRTRGGSLDRSKKLSNGKSLDDHVKAWADKKMESGATKSQCSLPFMSGASRLDECLVCHSFIYPGEEVSCTIDGCQGVYHLKCAKNELGFSTKRKFKCPQHVIEQVNSFCSYCLMEQESIIFAVCAMHNSIPSKVCTMARRDDPFKKSLQVKLFVGGIQLIGGWTRRFGVSSLRKLLEGFEECCREEKKGRLVKVWEEEGRKFWLERRVNGVGRYVLCFVVDVEAKRFCLVFPEGKGVIGGWAILVEKLRVLGIVTQKEDKGVKAIRINSKKKEATLDDEEERCIGKKEQGEKKSFLDVAKGPVGRIGEELWLQVGGRGLRRREEGLGRCLVGRWEGATMEMEISSIRNWGKRRWNLRKGVKVMKLGEPFFLLEFEDEGR</sequence>
<organism evidence="5 6">
    <name type="scientific">Vitis vinifera</name>
    <name type="common">Grape</name>
    <dbReference type="NCBI Taxonomy" id="29760"/>
    <lineage>
        <taxon>Eukaryota</taxon>
        <taxon>Viridiplantae</taxon>
        <taxon>Streptophyta</taxon>
        <taxon>Embryophyta</taxon>
        <taxon>Tracheophyta</taxon>
        <taxon>Spermatophyta</taxon>
        <taxon>Magnoliopsida</taxon>
        <taxon>eudicotyledons</taxon>
        <taxon>Gunneridae</taxon>
        <taxon>Pentapetalae</taxon>
        <taxon>rosids</taxon>
        <taxon>Vitales</taxon>
        <taxon>Vitaceae</taxon>
        <taxon>Viteae</taxon>
        <taxon>Vitis</taxon>
    </lineage>
</organism>
<dbReference type="InterPro" id="IPR025558">
    <property type="entry name" value="DUF4283"/>
</dbReference>
<evidence type="ECO:0000259" key="4">
    <source>
        <dbReference type="SMART" id="SM00249"/>
    </source>
</evidence>
<evidence type="ECO:0000313" key="5">
    <source>
        <dbReference type="EMBL" id="RVW14440.1"/>
    </source>
</evidence>
<dbReference type="InterPro" id="IPR001965">
    <property type="entry name" value="Znf_PHD"/>
</dbReference>
<dbReference type="InterPro" id="IPR011011">
    <property type="entry name" value="Znf_FYVE_PHD"/>
</dbReference>
<keyword evidence="5" id="KW-0489">Methyltransferase</keyword>
<dbReference type="GO" id="GO:0032259">
    <property type="term" value="P:methylation"/>
    <property type="evidence" value="ECO:0007669"/>
    <property type="project" value="UniProtKB-KW"/>
</dbReference>
<dbReference type="Proteomes" id="UP000288805">
    <property type="component" value="Unassembled WGS sequence"/>
</dbReference>
<protein>
    <submittedName>
        <fullName evidence="5">Histone-lysine N-methyltransferase ASHR3</fullName>
    </submittedName>
</protein>
<proteinExistence type="predicted"/>
<evidence type="ECO:0000313" key="6">
    <source>
        <dbReference type="Proteomes" id="UP000288805"/>
    </source>
</evidence>
<evidence type="ECO:0000256" key="2">
    <source>
        <dbReference type="ARBA" id="ARBA00022771"/>
    </source>
</evidence>
<dbReference type="GO" id="GO:0008270">
    <property type="term" value="F:zinc ion binding"/>
    <property type="evidence" value="ECO:0007669"/>
    <property type="project" value="UniProtKB-KW"/>
</dbReference>
<dbReference type="SUPFAM" id="SSF57903">
    <property type="entry name" value="FYVE/PHD zinc finger"/>
    <property type="match status" value="1"/>
</dbReference>
<keyword evidence="5" id="KW-0808">Transferase</keyword>
<accession>A0A438BUB8</accession>
<dbReference type="PROSITE" id="PS51578">
    <property type="entry name" value="SAM_MT43_SET2_2"/>
    <property type="match status" value="1"/>
</dbReference>
<dbReference type="EMBL" id="QGNW01002619">
    <property type="protein sequence ID" value="RVW14440.1"/>
    <property type="molecule type" value="Genomic_DNA"/>
</dbReference>